<dbReference type="EMBL" id="GBXM01034816">
    <property type="protein sequence ID" value="JAH73761.1"/>
    <property type="molecule type" value="Transcribed_RNA"/>
</dbReference>
<sequence>MLHNNSKATYLNELMTKEDNSSIALPARFDEQ</sequence>
<reference evidence="2" key="1">
    <citation type="submission" date="2014-11" db="EMBL/GenBank/DDBJ databases">
        <authorList>
            <person name="Amaro Gonzalez C."/>
        </authorList>
    </citation>
    <scope>NUCLEOTIDE SEQUENCE</scope>
</reference>
<dbReference type="EMBL" id="GBXM01026454">
    <property type="protein sequence ID" value="JAH82123.1"/>
    <property type="molecule type" value="Transcribed_RNA"/>
</dbReference>
<dbReference type="EMBL" id="GBXM01036848">
    <property type="protein sequence ID" value="JAH71729.1"/>
    <property type="molecule type" value="Transcribed_RNA"/>
</dbReference>
<organism evidence="2">
    <name type="scientific">Anguilla anguilla</name>
    <name type="common">European freshwater eel</name>
    <name type="synonym">Muraena anguilla</name>
    <dbReference type="NCBI Taxonomy" id="7936"/>
    <lineage>
        <taxon>Eukaryota</taxon>
        <taxon>Metazoa</taxon>
        <taxon>Chordata</taxon>
        <taxon>Craniata</taxon>
        <taxon>Vertebrata</taxon>
        <taxon>Euteleostomi</taxon>
        <taxon>Actinopterygii</taxon>
        <taxon>Neopterygii</taxon>
        <taxon>Teleostei</taxon>
        <taxon>Anguilliformes</taxon>
        <taxon>Anguillidae</taxon>
        <taxon>Anguilla</taxon>
    </lineage>
</organism>
<accession>A0A0E9USM6</accession>
<dbReference type="EMBL" id="GBXM01040609">
    <property type="protein sequence ID" value="JAH67968.1"/>
    <property type="molecule type" value="Transcribed_RNA"/>
</dbReference>
<dbReference type="AlphaFoldDB" id="A0A0E9USM6"/>
<feature type="region of interest" description="Disordered" evidence="1">
    <location>
        <begin position="13"/>
        <end position="32"/>
    </location>
</feature>
<evidence type="ECO:0000313" key="2">
    <source>
        <dbReference type="EMBL" id="JAH67968.1"/>
    </source>
</evidence>
<proteinExistence type="predicted"/>
<evidence type="ECO:0000256" key="1">
    <source>
        <dbReference type="SAM" id="MobiDB-lite"/>
    </source>
</evidence>
<name>A0A0E9USM6_ANGAN</name>
<protein>
    <submittedName>
        <fullName evidence="2">Uncharacterized protein</fullName>
    </submittedName>
</protein>
<reference evidence="2" key="2">
    <citation type="journal article" date="2015" name="Fish Shellfish Immunol.">
        <title>Early steps in the European eel (Anguilla anguilla)-Vibrio vulnificus interaction in the gills: Role of the RtxA13 toxin.</title>
        <authorList>
            <person name="Callol A."/>
            <person name="Pajuelo D."/>
            <person name="Ebbesson L."/>
            <person name="Teles M."/>
            <person name="MacKenzie S."/>
            <person name="Amaro C."/>
        </authorList>
    </citation>
    <scope>NUCLEOTIDE SEQUENCE</scope>
</reference>